<dbReference type="PANTHER" id="PTHR45953">
    <property type="entry name" value="IDURONATE 2-SULFATASE"/>
    <property type="match status" value="1"/>
</dbReference>
<sequence>MRTIMVMFDTLTRKFLPSYGCNWTKLPNFKRLEQRCTTFDNFYAGSLPCMPARRELHTGKHNFLHRSWGPMEPFDRSCVEVLRAEGVYTHLCTDHSHYWEDGGCTYHNRYDTWEGFRGQEGDRFVAHDIPVDMPEKRHPLNKTGISVTQHYRNRERQRTEEEMSGTRTVQAGLEFLKEHVEKDSWFLQIECFDPHEPFYVPQKYRALYDLPEEETLNWPRYGRVASEDYREDLQNAAREYAALMTMCDVHLGLILDFMDAHDMWKDTVLIVNTDHGFLLGEHEWLGKNFPPPYDELVHLPFYFHVPGIAEGGRCEQLATTVDIAPTLLELFGCAQTPMGEMDGRSLLPALEGKPVREWALFGVHGCYTGITDGRMTYLKAEQNEDAPLYEYTLMPTNIRGYFSEDQLRRGELVEGTRFTNGIPCIRYPVVKIYQTAKLKDRLYDLKKDPEQLKNLSGSPEETVWKDKLTNALKQVQAPQEEFFRLGL</sequence>
<dbReference type="CDD" id="cd16148">
    <property type="entry name" value="sulfatase_like"/>
    <property type="match status" value="1"/>
</dbReference>
<dbReference type="SUPFAM" id="SSF53649">
    <property type="entry name" value="Alkaline phosphatase-like"/>
    <property type="match status" value="1"/>
</dbReference>
<evidence type="ECO:0000259" key="3">
    <source>
        <dbReference type="Pfam" id="PF00884"/>
    </source>
</evidence>
<evidence type="ECO:0000313" key="4">
    <source>
        <dbReference type="EMBL" id="MEQ2362586.1"/>
    </source>
</evidence>
<proteinExistence type="predicted"/>
<gene>
    <name evidence="4" type="ORF">WMO44_10615</name>
</gene>
<keyword evidence="5" id="KW-1185">Reference proteome</keyword>
<dbReference type="Pfam" id="PF00884">
    <property type="entry name" value="Sulfatase"/>
    <property type="match status" value="1"/>
</dbReference>
<comment type="caution">
    <text evidence="4">The sequence shown here is derived from an EMBL/GenBank/DDBJ whole genome shotgun (WGS) entry which is preliminary data.</text>
</comment>
<keyword evidence="2" id="KW-0378">Hydrolase</keyword>
<organism evidence="4 5">
    <name type="scientific">Faecalibacterium tardum</name>
    <dbReference type="NCBI Taxonomy" id="3133156"/>
    <lineage>
        <taxon>Bacteria</taxon>
        <taxon>Bacillati</taxon>
        <taxon>Bacillota</taxon>
        <taxon>Clostridia</taxon>
        <taxon>Eubacteriales</taxon>
        <taxon>Oscillospiraceae</taxon>
        <taxon>Faecalibacterium</taxon>
    </lineage>
</organism>
<dbReference type="Gene3D" id="3.40.720.10">
    <property type="entry name" value="Alkaline Phosphatase, subunit A"/>
    <property type="match status" value="1"/>
</dbReference>
<accession>A0ABV1AWZ8</accession>
<dbReference type="RefSeq" id="WP_349152556.1">
    <property type="nucleotide sequence ID" value="NZ_JBBMEO010000019.1"/>
</dbReference>
<keyword evidence="1" id="KW-0479">Metal-binding</keyword>
<dbReference type="Proteomes" id="UP001457197">
    <property type="component" value="Unassembled WGS sequence"/>
</dbReference>
<evidence type="ECO:0000313" key="5">
    <source>
        <dbReference type="Proteomes" id="UP001457197"/>
    </source>
</evidence>
<dbReference type="EMBL" id="JBBMEO010000019">
    <property type="protein sequence ID" value="MEQ2362586.1"/>
    <property type="molecule type" value="Genomic_DNA"/>
</dbReference>
<protein>
    <submittedName>
        <fullName evidence="4">Sulfatase</fullName>
    </submittedName>
</protein>
<dbReference type="InterPro" id="IPR000917">
    <property type="entry name" value="Sulfatase_N"/>
</dbReference>
<dbReference type="PANTHER" id="PTHR45953:SF1">
    <property type="entry name" value="IDURONATE 2-SULFATASE"/>
    <property type="match status" value="1"/>
</dbReference>
<evidence type="ECO:0000256" key="2">
    <source>
        <dbReference type="ARBA" id="ARBA00022801"/>
    </source>
</evidence>
<name>A0ABV1AWZ8_9FIRM</name>
<evidence type="ECO:0000256" key="1">
    <source>
        <dbReference type="ARBA" id="ARBA00022723"/>
    </source>
</evidence>
<feature type="domain" description="Sulfatase N-terminal" evidence="3">
    <location>
        <begin position="4"/>
        <end position="332"/>
    </location>
</feature>
<reference evidence="4 5" key="1">
    <citation type="submission" date="2024-03" db="EMBL/GenBank/DDBJ databases">
        <title>Human intestinal bacterial collection.</title>
        <authorList>
            <person name="Pauvert C."/>
            <person name="Hitch T.C.A."/>
            <person name="Clavel T."/>
        </authorList>
    </citation>
    <scope>NUCLEOTIDE SEQUENCE [LARGE SCALE GENOMIC DNA]</scope>
    <source>
        <strain evidence="4 5">CLA-AA-H175</strain>
    </source>
</reference>
<dbReference type="InterPro" id="IPR017850">
    <property type="entry name" value="Alkaline_phosphatase_core_sf"/>
</dbReference>